<dbReference type="EMBL" id="VFIA01000034">
    <property type="protein sequence ID" value="MBC3793956.1"/>
    <property type="molecule type" value="Genomic_DNA"/>
</dbReference>
<sequence length="246" mass="27903">MRFLFACLITVLTTTTARSQEQEEFMTQSTRDRINFSNLNIPNTGTLFGIKGIPGKVIGDPYIDTVWQAGNVKFYGRLTPKTDSIAGVPVRIDLLANEVEIKAGNKDIRATKAATVRYVDINNRTGTSSRFINVREYRGEADVLSGFFEQIVVGKFDLLHHPTVYIRRSNYNSAMNVGTKDDEIMKKADWYLAYQKRAVKFSPSKKALLELMTDHKEQIEAYLKSKKPDLKEKTELTALVVYYNGL</sequence>
<name>A0ABR6WBN5_9BACT</name>
<proteinExistence type="predicted"/>
<comment type="caution">
    <text evidence="1">The sequence shown here is derived from an EMBL/GenBank/DDBJ whole genome shotgun (WGS) entry which is preliminary data.</text>
</comment>
<reference evidence="1 2" key="1">
    <citation type="submission" date="2019-06" db="EMBL/GenBank/DDBJ databases">
        <title>Spirosoma utsteinense sp. nov. isolated from Antarctic ice-free soils.</title>
        <authorList>
            <person name="Tahon G."/>
        </authorList>
    </citation>
    <scope>NUCLEOTIDE SEQUENCE [LARGE SCALE GENOMIC DNA]</scope>
    <source>
        <strain evidence="1 2">LMG 31447</strain>
    </source>
</reference>
<organism evidence="1 2">
    <name type="scientific">Spirosoma utsteinense</name>
    <dbReference type="NCBI Taxonomy" id="2585773"/>
    <lineage>
        <taxon>Bacteria</taxon>
        <taxon>Pseudomonadati</taxon>
        <taxon>Bacteroidota</taxon>
        <taxon>Cytophagia</taxon>
        <taxon>Cytophagales</taxon>
        <taxon>Cytophagaceae</taxon>
        <taxon>Spirosoma</taxon>
    </lineage>
</organism>
<accession>A0ABR6WBN5</accession>
<keyword evidence="2" id="KW-1185">Reference proteome</keyword>
<evidence type="ECO:0000313" key="2">
    <source>
        <dbReference type="Proteomes" id="UP000700732"/>
    </source>
</evidence>
<gene>
    <name evidence="1" type="ORF">FH603_4483</name>
</gene>
<protein>
    <recommendedName>
        <fullName evidence="3">DUF4369 domain-containing protein</fullName>
    </recommendedName>
</protein>
<evidence type="ECO:0000313" key="1">
    <source>
        <dbReference type="EMBL" id="MBC3793956.1"/>
    </source>
</evidence>
<evidence type="ECO:0008006" key="3">
    <source>
        <dbReference type="Google" id="ProtNLM"/>
    </source>
</evidence>
<dbReference type="Proteomes" id="UP000700732">
    <property type="component" value="Unassembled WGS sequence"/>
</dbReference>
<dbReference type="RefSeq" id="WP_186739894.1">
    <property type="nucleotide sequence ID" value="NZ_VFIA01000034.1"/>
</dbReference>